<feature type="transmembrane region" description="Helical" evidence="9">
    <location>
        <begin position="85"/>
        <end position="105"/>
    </location>
</feature>
<evidence type="ECO:0000256" key="9">
    <source>
        <dbReference type="HAMAP-Rule" id="MF_00161"/>
    </source>
</evidence>
<comment type="catalytic activity">
    <reaction evidence="9">
        <text>Release of signal peptides from bacterial membrane prolipoproteins. Hydrolyzes -Xaa-Yaa-Zaa-|-(S,diacylglyceryl)Cys-, in which Xaa is hydrophobic (preferably Leu), and Yaa (Ala or Ser) and Zaa (Gly or Ala) have small, neutral side chains.</text>
        <dbReference type="EC" id="3.4.23.36"/>
    </reaction>
</comment>
<proteinExistence type="inferred from homology"/>
<evidence type="ECO:0000256" key="7">
    <source>
        <dbReference type="ARBA" id="ARBA00022989"/>
    </source>
</evidence>
<dbReference type="InterPro" id="IPR001872">
    <property type="entry name" value="Peptidase_A8"/>
</dbReference>
<dbReference type="EMBL" id="JBHSNC010000006">
    <property type="protein sequence ID" value="MFC5528230.1"/>
    <property type="molecule type" value="Genomic_DNA"/>
</dbReference>
<keyword evidence="6 9" id="KW-0378">Hydrolase</keyword>
<keyword evidence="12" id="KW-1185">Reference proteome</keyword>
<dbReference type="PANTHER" id="PTHR33695:SF1">
    <property type="entry name" value="LIPOPROTEIN SIGNAL PEPTIDASE"/>
    <property type="match status" value="1"/>
</dbReference>
<dbReference type="HAMAP" id="MF_00161">
    <property type="entry name" value="LspA"/>
    <property type="match status" value="1"/>
</dbReference>
<evidence type="ECO:0000256" key="10">
    <source>
        <dbReference type="RuleBase" id="RU004181"/>
    </source>
</evidence>
<comment type="similarity">
    <text evidence="1 9 10">Belongs to the peptidase A8 family.</text>
</comment>
<feature type="transmembrane region" description="Helical" evidence="9">
    <location>
        <begin position="56"/>
        <end position="73"/>
    </location>
</feature>
<accession>A0ABW0QTY1</accession>
<comment type="function">
    <text evidence="9">This protein specifically catalyzes the removal of signal peptides from prolipoproteins.</text>
</comment>
<dbReference type="RefSeq" id="WP_378110051.1">
    <property type="nucleotide sequence ID" value="NZ_JBHSNC010000006.1"/>
</dbReference>
<name>A0ABW0QTY1_9BACL</name>
<evidence type="ECO:0000313" key="12">
    <source>
        <dbReference type="Proteomes" id="UP001596108"/>
    </source>
</evidence>
<evidence type="ECO:0000256" key="6">
    <source>
        <dbReference type="ARBA" id="ARBA00022801"/>
    </source>
</evidence>
<dbReference type="Pfam" id="PF01252">
    <property type="entry name" value="Peptidase_A8"/>
    <property type="match status" value="1"/>
</dbReference>
<comment type="subcellular location">
    <subcellularLocation>
        <location evidence="9">Cell membrane</location>
        <topology evidence="9">Multi-pass membrane protein</topology>
    </subcellularLocation>
</comment>
<feature type="transmembrane region" description="Helical" evidence="9">
    <location>
        <begin position="111"/>
        <end position="136"/>
    </location>
</feature>
<comment type="caution">
    <text evidence="9">Lacks conserved residue(s) required for the propagation of feature annotation.</text>
</comment>
<evidence type="ECO:0000256" key="2">
    <source>
        <dbReference type="ARBA" id="ARBA00022475"/>
    </source>
</evidence>
<dbReference type="PANTHER" id="PTHR33695">
    <property type="entry name" value="LIPOPROTEIN SIGNAL PEPTIDASE"/>
    <property type="match status" value="1"/>
</dbReference>
<dbReference type="NCBIfam" id="TIGR00077">
    <property type="entry name" value="lspA"/>
    <property type="match status" value="1"/>
</dbReference>
<comment type="pathway">
    <text evidence="9">Protein modification; lipoprotein biosynthesis (signal peptide cleavage).</text>
</comment>
<dbReference type="GO" id="GO:0004190">
    <property type="term" value="F:aspartic-type endopeptidase activity"/>
    <property type="evidence" value="ECO:0007669"/>
    <property type="project" value="UniProtKB-EC"/>
</dbReference>
<feature type="active site" evidence="9">
    <location>
        <position position="124"/>
    </location>
</feature>
<organism evidence="11 12">
    <name type="scientific">Cohnella yongneupensis</name>
    <dbReference type="NCBI Taxonomy" id="425006"/>
    <lineage>
        <taxon>Bacteria</taxon>
        <taxon>Bacillati</taxon>
        <taxon>Bacillota</taxon>
        <taxon>Bacilli</taxon>
        <taxon>Bacillales</taxon>
        <taxon>Paenibacillaceae</taxon>
        <taxon>Cohnella</taxon>
    </lineage>
</organism>
<evidence type="ECO:0000256" key="3">
    <source>
        <dbReference type="ARBA" id="ARBA00022670"/>
    </source>
</evidence>
<evidence type="ECO:0000256" key="5">
    <source>
        <dbReference type="ARBA" id="ARBA00022750"/>
    </source>
</evidence>
<keyword evidence="7 9" id="KW-1133">Transmembrane helix</keyword>
<dbReference type="PRINTS" id="PR00781">
    <property type="entry name" value="LIPOSIGPTASE"/>
</dbReference>
<keyword evidence="8 9" id="KW-0472">Membrane</keyword>
<keyword evidence="4 9" id="KW-0812">Transmembrane</keyword>
<reference evidence="12" key="1">
    <citation type="journal article" date="2019" name="Int. J. Syst. Evol. Microbiol.">
        <title>The Global Catalogue of Microorganisms (GCM) 10K type strain sequencing project: providing services to taxonomists for standard genome sequencing and annotation.</title>
        <authorList>
            <consortium name="The Broad Institute Genomics Platform"/>
            <consortium name="The Broad Institute Genome Sequencing Center for Infectious Disease"/>
            <person name="Wu L."/>
            <person name="Ma J."/>
        </authorList>
    </citation>
    <scope>NUCLEOTIDE SEQUENCE [LARGE SCALE GENOMIC DNA]</scope>
    <source>
        <strain evidence="12">CGMCC 1.18578</strain>
    </source>
</reference>
<keyword evidence="3 9" id="KW-0645">Protease</keyword>
<evidence type="ECO:0000256" key="1">
    <source>
        <dbReference type="ARBA" id="ARBA00006139"/>
    </source>
</evidence>
<dbReference type="Proteomes" id="UP001596108">
    <property type="component" value="Unassembled WGS sequence"/>
</dbReference>
<keyword evidence="5 9" id="KW-0064">Aspartyl protease</keyword>
<evidence type="ECO:0000313" key="11">
    <source>
        <dbReference type="EMBL" id="MFC5528230.1"/>
    </source>
</evidence>
<protein>
    <recommendedName>
        <fullName evidence="9">Lipoprotein signal peptidase</fullName>
        <ecNumber evidence="9">3.4.23.36</ecNumber>
    </recommendedName>
    <alternativeName>
        <fullName evidence="9">Prolipoprotein signal peptidase</fullName>
    </alternativeName>
    <alternativeName>
        <fullName evidence="9">Signal peptidase II</fullName>
        <shortName evidence="9">SPase II</shortName>
    </alternativeName>
</protein>
<dbReference type="EC" id="3.4.23.36" evidence="9"/>
<comment type="caution">
    <text evidence="11">The sequence shown here is derived from an EMBL/GenBank/DDBJ whole genome shotgun (WGS) entry which is preliminary data.</text>
</comment>
<evidence type="ECO:0000256" key="4">
    <source>
        <dbReference type="ARBA" id="ARBA00022692"/>
    </source>
</evidence>
<evidence type="ECO:0000256" key="8">
    <source>
        <dbReference type="ARBA" id="ARBA00023136"/>
    </source>
</evidence>
<sequence>MYFYLFIVLALCIDQATKIAIRANVALGEKKELWGFIRLTHLENTGSSGNMLHGQGRLLAILILTLAGIALYLKSRGRFRGTLTQVGVALFIGGGIGNALDRILYNQVTDFLYFADAATMNFADIWVFLAFVCIVASQFKPLFKPNAAGLEDKRHT</sequence>
<gene>
    <name evidence="9 11" type="primary">lspA</name>
    <name evidence="11" type="ORF">ACFPQ4_02010</name>
</gene>
<feature type="active site" evidence="9">
    <location>
        <position position="110"/>
    </location>
</feature>
<keyword evidence="2 9" id="KW-1003">Cell membrane</keyword>